<dbReference type="GO" id="GO:0003735">
    <property type="term" value="F:structural constituent of ribosome"/>
    <property type="evidence" value="ECO:0007669"/>
    <property type="project" value="InterPro"/>
</dbReference>
<dbReference type="InterPro" id="IPR038551">
    <property type="entry name" value="Ribosomal_eS26_sf"/>
</dbReference>
<evidence type="ECO:0000256" key="5">
    <source>
        <dbReference type="SAM" id="MobiDB-lite"/>
    </source>
</evidence>
<dbReference type="AlphaFoldDB" id="A0A2V0PBD0"/>
<feature type="compositionally biased region" description="Gly residues" evidence="5">
    <location>
        <begin position="106"/>
        <end position="141"/>
    </location>
</feature>
<dbReference type="InterPro" id="IPR000892">
    <property type="entry name" value="Ribosomal_eS26"/>
</dbReference>
<comment type="similarity">
    <text evidence="1 4">Belongs to the eukaryotic ribosomal protein eS26 family.</text>
</comment>
<dbReference type="FunCoup" id="A0A2V0PBD0">
    <property type="interactions" value="1598"/>
</dbReference>
<sequence>MSKKRRSSGRNKPAGARGKVRRVRCESSGAMVPKDKAIKRFVVRNIVDASAIRDIQDCSVFEGYVLPKIYRKVYYSVSAAIHSRIVRVRSRKDRKNREAPQRWGRPAGGAGGAGGGAGGAGGGAGAGAGGGGGGGGAGARP</sequence>
<keyword evidence="3 4" id="KW-0687">Ribonucleoprotein</keyword>
<dbReference type="GO" id="GO:0003729">
    <property type="term" value="F:mRNA binding"/>
    <property type="evidence" value="ECO:0007669"/>
    <property type="project" value="TreeGrafter"/>
</dbReference>
<keyword evidence="7" id="KW-1185">Reference proteome</keyword>
<dbReference type="OrthoDB" id="10262653at2759"/>
<accession>A0A2V0PBD0</accession>
<organism evidence="6 7">
    <name type="scientific">Raphidocelis subcapitata</name>
    <dbReference type="NCBI Taxonomy" id="307507"/>
    <lineage>
        <taxon>Eukaryota</taxon>
        <taxon>Viridiplantae</taxon>
        <taxon>Chlorophyta</taxon>
        <taxon>core chlorophytes</taxon>
        <taxon>Chlorophyceae</taxon>
        <taxon>CS clade</taxon>
        <taxon>Sphaeropleales</taxon>
        <taxon>Selenastraceae</taxon>
        <taxon>Raphidocelis</taxon>
    </lineage>
</organism>
<dbReference type="PANTHER" id="PTHR12538:SF0">
    <property type="entry name" value="40S RIBOSOMAL PROTEIN S26"/>
    <property type="match status" value="1"/>
</dbReference>
<reference evidence="6 7" key="1">
    <citation type="journal article" date="2018" name="Sci. Rep.">
        <title>Raphidocelis subcapitata (=Pseudokirchneriella subcapitata) provides an insight into genome evolution and environmental adaptations in the Sphaeropleales.</title>
        <authorList>
            <person name="Suzuki S."/>
            <person name="Yamaguchi H."/>
            <person name="Nakajima N."/>
            <person name="Kawachi M."/>
        </authorList>
    </citation>
    <scope>NUCLEOTIDE SEQUENCE [LARGE SCALE GENOMIC DNA]</scope>
    <source>
        <strain evidence="6 7">NIES-35</strain>
    </source>
</reference>
<proteinExistence type="inferred from homology"/>
<dbReference type="PANTHER" id="PTHR12538">
    <property type="entry name" value="40S RIBOSOMAL PROTEIN S26"/>
    <property type="match status" value="1"/>
</dbReference>
<gene>
    <name evidence="6" type="ORF">Rsub_07905</name>
</gene>
<feature type="region of interest" description="Disordered" evidence="5">
    <location>
        <begin position="1"/>
        <end position="28"/>
    </location>
</feature>
<dbReference type="Pfam" id="PF01283">
    <property type="entry name" value="Ribosomal_S26e"/>
    <property type="match status" value="1"/>
</dbReference>
<evidence type="ECO:0000313" key="6">
    <source>
        <dbReference type="EMBL" id="GBF95190.1"/>
    </source>
</evidence>
<dbReference type="Gene3D" id="3.30.1740.20">
    <property type="entry name" value="Ribosomal protein S26e"/>
    <property type="match status" value="1"/>
</dbReference>
<keyword evidence="2 4" id="KW-0689">Ribosomal protein</keyword>
<evidence type="ECO:0000256" key="2">
    <source>
        <dbReference type="ARBA" id="ARBA00022980"/>
    </source>
</evidence>
<evidence type="ECO:0000313" key="7">
    <source>
        <dbReference type="Proteomes" id="UP000247498"/>
    </source>
</evidence>
<dbReference type="GO" id="GO:0022627">
    <property type="term" value="C:cytosolic small ribosomal subunit"/>
    <property type="evidence" value="ECO:0007669"/>
    <property type="project" value="TreeGrafter"/>
</dbReference>
<evidence type="ECO:0000256" key="1">
    <source>
        <dbReference type="ARBA" id="ARBA00008596"/>
    </source>
</evidence>
<protein>
    <recommendedName>
        <fullName evidence="4">40S ribosomal protein S26</fullName>
    </recommendedName>
</protein>
<name>A0A2V0PBD0_9CHLO</name>
<dbReference type="GO" id="GO:0006412">
    <property type="term" value="P:translation"/>
    <property type="evidence" value="ECO:0007669"/>
    <property type="project" value="InterPro"/>
</dbReference>
<evidence type="ECO:0000256" key="4">
    <source>
        <dbReference type="RuleBase" id="RU363128"/>
    </source>
</evidence>
<dbReference type="Proteomes" id="UP000247498">
    <property type="component" value="Unassembled WGS sequence"/>
</dbReference>
<dbReference type="STRING" id="307507.A0A2V0PBD0"/>
<dbReference type="InParanoid" id="A0A2V0PBD0"/>
<evidence type="ECO:0000256" key="3">
    <source>
        <dbReference type="ARBA" id="ARBA00023274"/>
    </source>
</evidence>
<feature type="region of interest" description="Disordered" evidence="5">
    <location>
        <begin position="89"/>
        <end position="141"/>
    </location>
</feature>
<dbReference type="EMBL" id="BDRX01000061">
    <property type="protein sequence ID" value="GBF95190.1"/>
    <property type="molecule type" value="Genomic_DNA"/>
</dbReference>
<comment type="caution">
    <text evidence="6">The sequence shown here is derived from an EMBL/GenBank/DDBJ whole genome shotgun (WGS) entry which is preliminary data.</text>
</comment>